<dbReference type="PROSITE" id="PS01124">
    <property type="entry name" value="HTH_ARAC_FAMILY_2"/>
    <property type="match status" value="1"/>
</dbReference>
<gene>
    <name evidence="5" type="primary">virS_4</name>
    <name evidence="5" type="ORF">RUE5091_02301</name>
</gene>
<proteinExistence type="predicted"/>
<dbReference type="GO" id="GO:0005829">
    <property type="term" value="C:cytosol"/>
    <property type="evidence" value="ECO:0007669"/>
    <property type="project" value="TreeGrafter"/>
</dbReference>
<keyword evidence="2" id="KW-0238">DNA-binding</keyword>
<keyword evidence="1" id="KW-0805">Transcription regulation</keyword>
<evidence type="ECO:0000313" key="5">
    <source>
        <dbReference type="EMBL" id="CUK01834.1"/>
    </source>
</evidence>
<feature type="domain" description="HTH araC/xylS-type" evidence="4">
    <location>
        <begin position="234"/>
        <end position="332"/>
    </location>
</feature>
<evidence type="ECO:0000256" key="2">
    <source>
        <dbReference type="ARBA" id="ARBA00023125"/>
    </source>
</evidence>
<dbReference type="SUPFAM" id="SSF46689">
    <property type="entry name" value="Homeodomain-like"/>
    <property type="match status" value="1"/>
</dbReference>
<reference evidence="6" key="1">
    <citation type="submission" date="2015-09" db="EMBL/GenBank/DDBJ databases">
        <authorList>
            <person name="Rodrigo-Torres L."/>
            <person name="Arahal D.R."/>
        </authorList>
    </citation>
    <scope>NUCLEOTIDE SEQUENCE [LARGE SCALE GENOMIC DNA]</scope>
    <source>
        <strain evidence="6">CECT 5091</strain>
    </source>
</reference>
<dbReference type="STRING" id="1715692.RUE5091_02301"/>
<sequence>MASVTYAFARAMANAAGMTLNDDGALISNGAVVLRLPEAQDGQLADDAYFDLIDWIRAQQADEAALVEAYANAIATDDLGVLGLAVKTAPTLRQSLQRIERYFRLVTDTAVYKLDETGDPVLWIFEGQTPHRAALELRNECALAAFARNMHRFVGDGLSLAYVTFQHACRQEPEHYAEYFGCPVRFGSAHNAIAMRPAMLESENRLGDPGLSDFMTKHLDEEFNSRDDDTSLSQAIVHRLTPALSDGAPQAAHVAQEMGMSERTLYRRLAEEGLTYRDVLGQAQVALARDLLRDGKASIAEIAFMTGFSEQSTFSRAFKRWVGQAPARFRQQATSD</sequence>
<keyword evidence="6" id="KW-1185">Reference proteome</keyword>
<evidence type="ECO:0000256" key="3">
    <source>
        <dbReference type="ARBA" id="ARBA00023163"/>
    </source>
</evidence>
<accession>A0A0P1IKD0</accession>
<dbReference type="InterPro" id="IPR032687">
    <property type="entry name" value="AraC-type_N"/>
</dbReference>
<dbReference type="PANTHER" id="PTHR47894:SF1">
    <property type="entry name" value="HTH-TYPE TRANSCRIPTIONAL REGULATOR VQSM"/>
    <property type="match status" value="1"/>
</dbReference>
<name>A0A0P1IKD0_9RHOB</name>
<dbReference type="Pfam" id="PF12625">
    <property type="entry name" value="Arabinose_bd"/>
    <property type="match status" value="1"/>
</dbReference>
<dbReference type="InterPro" id="IPR020449">
    <property type="entry name" value="Tscrpt_reg_AraC-type_HTH"/>
</dbReference>
<organism evidence="5 6">
    <name type="scientific">Ruegeria denitrificans</name>
    <dbReference type="NCBI Taxonomy" id="1715692"/>
    <lineage>
        <taxon>Bacteria</taxon>
        <taxon>Pseudomonadati</taxon>
        <taxon>Pseudomonadota</taxon>
        <taxon>Alphaproteobacteria</taxon>
        <taxon>Rhodobacterales</taxon>
        <taxon>Roseobacteraceae</taxon>
        <taxon>Ruegeria</taxon>
    </lineage>
</organism>
<dbReference type="GO" id="GO:0000976">
    <property type="term" value="F:transcription cis-regulatory region binding"/>
    <property type="evidence" value="ECO:0007669"/>
    <property type="project" value="TreeGrafter"/>
</dbReference>
<dbReference type="PROSITE" id="PS00041">
    <property type="entry name" value="HTH_ARAC_FAMILY_1"/>
    <property type="match status" value="1"/>
</dbReference>
<dbReference type="SMART" id="SM00342">
    <property type="entry name" value="HTH_ARAC"/>
    <property type="match status" value="1"/>
</dbReference>
<evidence type="ECO:0000313" key="6">
    <source>
        <dbReference type="Proteomes" id="UP000051260"/>
    </source>
</evidence>
<dbReference type="OrthoDB" id="9805730at2"/>
<dbReference type="Pfam" id="PF12833">
    <property type="entry name" value="HTH_18"/>
    <property type="match status" value="1"/>
</dbReference>
<dbReference type="Gene3D" id="1.10.10.60">
    <property type="entry name" value="Homeodomain-like"/>
    <property type="match status" value="1"/>
</dbReference>
<dbReference type="InterPro" id="IPR018062">
    <property type="entry name" value="HTH_AraC-typ_CS"/>
</dbReference>
<dbReference type="InterPro" id="IPR009057">
    <property type="entry name" value="Homeodomain-like_sf"/>
</dbReference>
<keyword evidence="3" id="KW-0804">Transcription</keyword>
<dbReference type="Proteomes" id="UP000051260">
    <property type="component" value="Unassembled WGS sequence"/>
</dbReference>
<dbReference type="RefSeq" id="WP_058282011.1">
    <property type="nucleotide sequence ID" value="NZ_CYUD01000006.1"/>
</dbReference>
<evidence type="ECO:0000259" key="4">
    <source>
        <dbReference type="PROSITE" id="PS01124"/>
    </source>
</evidence>
<protein>
    <submittedName>
        <fullName evidence="5">Virulence-regulating protein VirS</fullName>
    </submittedName>
</protein>
<dbReference type="PRINTS" id="PR00032">
    <property type="entry name" value="HTHARAC"/>
</dbReference>
<dbReference type="AlphaFoldDB" id="A0A0P1IKD0"/>
<dbReference type="EMBL" id="CYUD01000006">
    <property type="protein sequence ID" value="CUK01834.1"/>
    <property type="molecule type" value="Genomic_DNA"/>
</dbReference>
<dbReference type="GO" id="GO:0003700">
    <property type="term" value="F:DNA-binding transcription factor activity"/>
    <property type="evidence" value="ECO:0007669"/>
    <property type="project" value="InterPro"/>
</dbReference>
<dbReference type="PANTHER" id="PTHR47894">
    <property type="entry name" value="HTH-TYPE TRANSCRIPTIONAL REGULATOR GADX"/>
    <property type="match status" value="1"/>
</dbReference>
<evidence type="ECO:0000256" key="1">
    <source>
        <dbReference type="ARBA" id="ARBA00023015"/>
    </source>
</evidence>
<dbReference type="InterPro" id="IPR018060">
    <property type="entry name" value="HTH_AraC"/>
</dbReference>